<reference evidence="1" key="1">
    <citation type="submission" date="2022-04" db="EMBL/GenBank/DDBJ databases">
        <title>Genome of the entomopathogenic fungus Entomophthora muscae.</title>
        <authorList>
            <person name="Elya C."/>
            <person name="Lovett B.R."/>
            <person name="Lee E."/>
            <person name="Macias A.M."/>
            <person name="Hajek A.E."/>
            <person name="De Bivort B.L."/>
            <person name="Kasson M.T."/>
            <person name="De Fine Licht H.H."/>
            <person name="Stajich J.E."/>
        </authorList>
    </citation>
    <scope>NUCLEOTIDE SEQUENCE</scope>
    <source>
        <strain evidence="1">Berkeley</strain>
    </source>
</reference>
<name>A0ACC2RUV8_9FUNG</name>
<proteinExistence type="predicted"/>
<keyword evidence="1" id="KW-0413">Isomerase</keyword>
<gene>
    <name evidence="1" type="primary">CWC27_3</name>
    <name evidence="1" type="ORF">DSO57_1020053</name>
</gene>
<evidence type="ECO:0000313" key="1">
    <source>
        <dbReference type="EMBL" id="KAJ9053883.1"/>
    </source>
</evidence>
<protein>
    <submittedName>
        <fullName evidence="1">Peptidyl-prolyl isomerase cwc27</fullName>
        <ecNumber evidence="1">5.2.1.8</ecNumber>
    </submittedName>
</protein>
<sequence>MSNIYNLEPPTSGKVILLTTAGEIEIELWSKECPKACRNFIQLCLEGYYDNTNFHRVVPGFIVQGGDPTGTGSGGESIYGKPFEDELHSRLRFNRRGLLGMANTGPNDNGSQFFFTLDHAEELQGKHTLFGKIEGATVFNVLKIGEGEVGGPDGDRPLYPVRVLTSRVIINPFDDLIPRAQVAPAPAPAPKVTKKVKKNVALLSFMDDDEPVEKGGMKSSHDLLVNDPTLSQKTVPRPIKKVETESKGIPKDDARQVKEKLKKLSEKKTEPAPPAQSATRDQIALLQKEIRDLKRHKPHFQDTEDEPINIGKEFLINQKKKYLSKAKRPQNATKLGPEETLSKFLAFQTKLQCTPIDVPKPKPKPKAVDEKPCALHSLVGCESCQAYDLTSQANAQEDAEADTTGWLTHALEFPQERVVGGDRLEDYEIIDPKQETKKKPRQLNIQFQQETNQRDTLSSIQRFK</sequence>
<dbReference type="EC" id="5.2.1.8" evidence="1"/>
<dbReference type="Proteomes" id="UP001165960">
    <property type="component" value="Unassembled WGS sequence"/>
</dbReference>
<comment type="caution">
    <text evidence="1">The sequence shown here is derived from an EMBL/GenBank/DDBJ whole genome shotgun (WGS) entry which is preliminary data.</text>
</comment>
<keyword evidence="2" id="KW-1185">Reference proteome</keyword>
<accession>A0ACC2RUV8</accession>
<organism evidence="1 2">
    <name type="scientific">Entomophthora muscae</name>
    <dbReference type="NCBI Taxonomy" id="34485"/>
    <lineage>
        <taxon>Eukaryota</taxon>
        <taxon>Fungi</taxon>
        <taxon>Fungi incertae sedis</taxon>
        <taxon>Zoopagomycota</taxon>
        <taxon>Entomophthoromycotina</taxon>
        <taxon>Entomophthoromycetes</taxon>
        <taxon>Entomophthorales</taxon>
        <taxon>Entomophthoraceae</taxon>
        <taxon>Entomophthora</taxon>
    </lineage>
</organism>
<dbReference type="EMBL" id="QTSX02006482">
    <property type="protein sequence ID" value="KAJ9053883.1"/>
    <property type="molecule type" value="Genomic_DNA"/>
</dbReference>
<evidence type="ECO:0000313" key="2">
    <source>
        <dbReference type="Proteomes" id="UP001165960"/>
    </source>
</evidence>